<dbReference type="Gene3D" id="2.40.50.140">
    <property type="entry name" value="Nucleic acid-binding proteins"/>
    <property type="match status" value="1"/>
</dbReference>
<keyword evidence="2 4" id="KW-0808">Transferase</keyword>
<dbReference type="PANTHER" id="PTHR11061:SF30">
    <property type="entry name" value="TRNA (URACIL(54)-C(5))-METHYLTRANSFERASE"/>
    <property type="match status" value="1"/>
</dbReference>
<comment type="caution">
    <text evidence="7">The sequence shown here is derived from an EMBL/GenBank/DDBJ whole genome shotgun (WGS) entry which is preliminary data.</text>
</comment>
<keyword evidence="8" id="KW-1185">Reference proteome</keyword>
<keyword evidence="1 4" id="KW-0489">Methyltransferase</keyword>
<organism evidence="7 8">
    <name type="scientific">Haloplasma contractile SSD-17B</name>
    <dbReference type="NCBI Taxonomy" id="1033810"/>
    <lineage>
        <taxon>Bacteria</taxon>
        <taxon>Bacillati</taxon>
        <taxon>Mycoplasmatota</taxon>
        <taxon>Mollicutes</taxon>
        <taxon>Haloplasmatales</taxon>
        <taxon>Haloplasmataceae</taxon>
        <taxon>Haloplasma</taxon>
    </lineage>
</organism>
<comment type="similarity">
    <text evidence="4">Belongs to the class I-like SAM-binding methyltransferase superfamily. RNA M5U methyltransferase family.</text>
</comment>
<dbReference type="Gene3D" id="2.40.50.1070">
    <property type="match status" value="1"/>
</dbReference>
<dbReference type="SUPFAM" id="SSF50249">
    <property type="entry name" value="Nucleic acid-binding proteins"/>
    <property type="match status" value="1"/>
</dbReference>
<dbReference type="InterPro" id="IPR012340">
    <property type="entry name" value="NA-bd_OB-fold"/>
</dbReference>
<dbReference type="InterPro" id="IPR030391">
    <property type="entry name" value="MeTrfase_TrmA_CS"/>
</dbReference>
<dbReference type="GO" id="GO:0070475">
    <property type="term" value="P:rRNA base methylation"/>
    <property type="evidence" value="ECO:0007669"/>
    <property type="project" value="TreeGrafter"/>
</dbReference>
<evidence type="ECO:0000256" key="4">
    <source>
        <dbReference type="PROSITE-ProRule" id="PRU01024"/>
    </source>
</evidence>
<sequence length="459" mass="52158">MAKRELPVKENEELVADITGITHKGEGVAKFKGYPLFIKGAMQGETVRLKVVQTKKNFGYGKLLEVVNESEHRVEPRCSLYKECGGCNVQHISYEQQLANKTDLVVDNLKRIGHLEVDVNPCIGMEDPWRYRNKTQVPFGLTEAGEVVAGFYKPRSHDIVNMERCDIQDDTADEIIDRIRQLSAEYDIEPYNEFKHKGFLRHVIVRKGHATNEYMVTLITNKKRFLQKEPFVDVLSSEFKMIKSIVQNVNTKKTNVILGDETLVLYGQEYIYDYIGDVKFAISARSFYQINPVQTKVLYEKALEYANLTKEDTLIDAYCGIGTIALFAANRVKKVYGVEVVKDAIKDAKYNAELNGFKNTHFELGKAEVVIPDWRKQGIEANALIVDPPRKGCDESLLNTIIEMQIPRMVYVSCNPATLARDLRILEDGGYAIREVQPVDMFPHTSHVECVVSMVCEGK</sequence>
<reference evidence="7 8" key="1">
    <citation type="journal article" date="2011" name="J. Bacteriol.">
        <title>Genome sequence of Haloplasma contractile, an unusual contractile bacterium from a deep-sea anoxic brine lake.</title>
        <authorList>
            <person name="Antunes A."/>
            <person name="Alam I."/>
            <person name="El Dorry H."/>
            <person name="Siam R."/>
            <person name="Robertson A."/>
            <person name="Bajic V.B."/>
            <person name="Stingl U."/>
        </authorList>
    </citation>
    <scope>NUCLEOTIDE SEQUENCE [LARGE SCALE GENOMIC DNA]</scope>
    <source>
        <strain evidence="7 8">SSD-17B</strain>
    </source>
</reference>
<dbReference type="InParanoid" id="U2E966"/>
<evidence type="ECO:0000256" key="1">
    <source>
        <dbReference type="ARBA" id="ARBA00022603"/>
    </source>
</evidence>
<name>U2E966_9MOLU</name>
<dbReference type="NCBIfam" id="TIGR00479">
    <property type="entry name" value="rumA"/>
    <property type="match status" value="1"/>
</dbReference>
<dbReference type="RefSeq" id="WP_008826596.1">
    <property type="nucleotide sequence ID" value="NZ_AFNU02000011.1"/>
</dbReference>
<keyword evidence="3 4" id="KW-0949">S-adenosyl-L-methionine</keyword>
<dbReference type="FunFam" id="2.40.50.140:FF:000097">
    <property type="entry name" value="23S rRNA (uracil(1939)-C(5))-methyltransferase RlmD"/>
    <property type="match status" value="1"/>
</dbReference>
<feature type="domain" description="TRAM" evidence="6">
    <location>
        <begin position="7"/>
        <end position="65"/>
    </location>
</feature>
<dbReference type="PROSITE" id="PS01231">
    <property type="entry name" value="TRMA_2"/>
    <property type="match status" value="1"/>
</dbReference>
<dbReference type="CDD" id="cd02440">
    <property type="entry name" value="AdoMet_MTases"/>
    <property type="match status" value="1"/>
</dbReference>
<protein>
    <submittedName>
        <fullName evidence="7">23S rRNA -methyltransferase RlmCD protein</fullName>
        <ecNumber evidence="7">2.1.1.144</ecNumber>
    </submittedName>
</protein>
<evidence type="ECO:0000259" key="6">
    <source>
        <dbReference type="PROSITE" id="PS50926"/>
    </source>
</evidence>
<feature type="active site" evidence="5">
    <location>
        <position position="414"/>
    </location>
</feature>
<dbReference type="SUPFAM" id="SSF53335">
    <property type="entry name" value="S-adenosyl-L-methionine-dependent methyltransferases"/>
    <property type="match status" value="1"/>
</dbReference>
<dbReference type="InterPro" id="IPR010280">
    <property type="entry name" value="U5_MeTrfase_fam"/>
</dbReference>
<dbReference type="GO" id="GO:0030798">
    <property type="term" value="F:trans-aconitate 2-methyltransferase activity"/>
    <property type="evidence" value="ECO:0007669"/>
    <property type="project" value="UniProtKB-EC"/>
</dbReference>
<reference evidence="7 8" key="2">
    <citation type="journal article" date="2013" name="PLoS ONE">
        <title>INDIGO - INtegrated Data Warehouse of MIcrobial GenOmes with Examples from the Red Sea Extremophiles.</title>
        <authorList>
            <person name="Alam I."/>
            <person name="Antunes A."/>
            <person name="Kamau A.A."/>
            <person name="Ba Alawi W."/>
            <person name="Kalkatawi M."/>
            <person name="Stingl U."/>
            <person name="Bajic V.B."/>
        </authorList>
    </citation>
    <scope>NUCLEOTIDE SEQUENCE [LARGE SCALE GENOMIC DNA]</scope>
    <source>
        <strain evidence="7 8">SSD-17B</strain>
    </source>
</reference>
<dbReference type="InterPro" id="IPR029063">
    <property type="entry name" value="SAM-dependent_MTases_sf"/>
</dbReference>
<dbReference type="PANTHER" id="PTHR11061">
    <property type="entry name" value="RNA M5U METHYLTRANSFERASE"/>
    <property type="match status" value="1"/>
</dbReference>
<feature type="binding site" evidence="4">
    <location>
        <position position="387"/>
    </location>
    <ligand>
        <name>S-adenosyl-L-methionine</name>
        <dbReference type="ChEBI" id="CHEBI:59789"/>
    </ligand>
</feature>
<dbReference type="OrthoDB" id="9804590at2"/>
<dbReference type="GO" id="GO:0070041">
    <property type="term" value="F:rRNA (uridine-C5-)-methyltransferase activity"/>
    <property type="evidence" value="ECO:0007669"/>
    <property type="project" value="TreeGrafter"/>
</dbReference>
<feature type="binding site" evidence="4">
    <location>
        <position position="318"/>
    </location>
    <ligand>
        <name>S-adenosyl-L-methionine</name>
        <dbReference type="ChEBI" id="CHEBI:59789"/>
    </ligand>
</feature>
<accession>U2E966</accession>
<dbReference type="EC" id="2.1.1.144" evidence="7"/>
<dbReference type="PROSITE" id="PS50926">
    <property type="entry name" value="TRAM"/>
    <property type="match status" value="1"/>
</dbReference>
<feature type="active site" description="Nucleophile" evidence="4">
    <location>
        <position position="414"/>
    </location>
</feature>
<dbReference type="PROSITE" id="PS51687">
    <property type="entry name" value="SAM_MT_RNA_M5U"/>
    <property type="match status" value="1"/>
</dbReference>
<feature type="binding site" evidence="4">
    <location>
        <position position="289"/>
    </location>
    <ligand>
        <name>S-adenosyl-L-methionine</name>
        <dbReference type="ChEBI" id="CHEBI:59789"/>
    </ligand>
</feature>
<dbReference type="FunFam" id="2.40.50.1070:FF:000003">
    <property type="entry name" value="23S rRNA (Uracil-5-)-methyltransferase RumA"/>
    <property type="match status" value="1"/>
</dbReference>
<gene>
    <name evidence="7" type="ORF">HLPCO_002533</name>
</gene>
<dbReference type="FunCoup" id="U2E966">
    <property type="interactions" value="515"/>
</dbReference>
<evidence type="ECO:0000256" key="2">
    <source>
        <dbReference type="ARBA" id="ARBA00022679"/>
    </source>
</evidence>
<dbReference type="PROSITE" id="PS01230">
    <property type="entry name" value="TRMA_1"/>
    <property type="match status" value="1"/>
</dbReference>
<dbReference type="eggNOG" id="COG2265">
    <property type="taxonomic scope" value="Bacteria"/>
</dbReference>
<dbReference type="InterPro" id="IPR030390">
    <property type="entry name" value="MeTrfase_TrmA_AS"/>
</dbReference>
<dbReference type="Pfam" id="PF01938">
    <property type="entry name" value="TRAM"/>
    <property type="match status" value="1"/>
</dbReference>
<dbReference type="STRING" id="1033810.HLPCO_002533"/>
<evidence type="ECO:0000313" key="7">
    <source>
        <dbReference type="EMBL" id="ERJ11411.1"/>
    </source>
</evidence>
<dbReference type="Proteomes" id="UP000005707">
    <property type="component" value="Unassembled WGS sequence"/>
</dbReference>
<dbReference type="FunFam" id="3.40.50.150:FF:000009">
    <property type="entry name" value="23S rRNA (Uracil(1939)-C(5))-methyltransferase RlmD"/>
    <property type="match status" value="1"/>
</dbReference>
<dbReference type="InterPro" id="IPR002792">
    <property type="entry name" value="TRAM_dom"/>
</dbReference>
<dbReference type="Pfam" id="PF05958">
    <property type="entry name" value="tRNA_U5-meth_tr"/>
    <property type="match status" value="1"/>
</dbReference>
<dbReference type="Gene3D" id="3.40.50.150">
    <property type="entry name" value="Vaccinia Virus protein VP39"/>
    <property type="match status" value="1"/>
</dbReference>
<evidence type="ECO:0000256" key="5">
    <source>
        <dbReference type="PROSITE-ProRule" id="PRU10015"/>
    </source>
</evidence>
<dbReference type="EMBL" id="AFNU02000011">
    <property type="protein sequence ID" value="ERJ11411.1"/>
    <property type="molecule type" value="Genomic_DNA"/>
</dbReference>
<dbReference type="AlphaFoldDB" id="U2E966"/>
<evidence type="ECO:0000256" key="3">
    <source>
        <dbReference type="ARBA" id="ARBA00022691"/>
    </source>
</evidence>
<evidence type="ECO:0000313" key="8">
    <source>
        <dbReference type="Proteomes" id="UP000005707"/>
    </source>
</evidence>
<feature type="binding site" evidence="4">
    <location>
        <position position="339"/>
    </location>
    <ligand>
        <name>S-adenosyl-L-methionine</name>
        <dbReference type="ChEBI" id="CHEBI:59789"/>
    </ligand>
</feature>
<proteinExistence type="inferred from homology"/>